<keyword evidence="4 16" id="KW-0444">Lipid biosynthesis</keyword>
<evidence type="ECO:0000256" key="14">
    <source>
        <dbReference type="ARBA" id="ARBA00023136"/>
    </source>
</evidence>
<evidence type="ECO:0000256" key="7">
    <source>
        <dbReference type="ARBA" id="ARBA00022723"/>
    </source>
</evidence>
<keyword evidence="14 17" id="KW-0472">Membrane</keyword>
<dbReference type="GO" id="GO:0005789">
    <property type="term" value="C:endoplasmic reticulum membrane"/>
    <property type="evidence" value="ECO:0007669"/>
    <property type="project" value="TreeGrafter"/>
</dbReference>
<dbReference type="InterPro" id="IPR001522">
    <property type="entry name" value="FADS-1_CS"/>
</dbReference>
<feature type="transmembrane region" description="Helical" evidence="17">
    <location>
        <begin position="83"/>
        <end position="102"/>
    </location>
</feature>
<evidence type="ECO:0000256" key="3">
    <source>
        <dbReference type="ARBA" id="ARBA00022448"/>
    </source>
</evidence>
<dbReference type="GO" id="GO:0005506">
    <property type="term" value="F:iron ion binding"/>
    <property type="evidence" value="ECO:0007669"/>
    <property type="project" value="TreeGrafter"/>
</dbReference>
<evidence type="ECO:0000313" key="19">
    <source>
        <dbReference type="EMBL" id="KAH7114080.1"/>
    </source>
</evidence>
<dbReference type="InterPro" id="IPR009160">
    <property type="entry name" value="Acyl-CoA_deSatase_haem/ster-bd"/>
</dbReference>
<dbReference type="GO" id="GO:0004768">
    <property type="term" value="F:stearoyl-CoA 9-desaturase activity"/>
    <property type="evidence" value="ECO:0007669"/>
    <property type="project" value="UniProtKB-UniRule"/>
</dbReference>
<dbReference type="Pfam" id="PF00173">
    <property type="entry name" value="Cyt-b5"/>
    <property type="match status" value="1"/>
</dbReference>
<keyword evidence="15 16" id="KW-0275">Fatty acid biosynthesis</keyword>
<dbReference type="EMBL" id="JAGMUV010000033">
    <property type="protein sequence ID" value="KAH7114080.1"/>
    <property type="molecule type" value="Genomic_DNA"/>
</dbReference>
<comment type="similarity">
    <text evidence="2 16">Belongs to the fatty acid desaturase type 1 family.</text>
</comment>
<keyword evidence="13 16" id="KW-0443">Lipid metabolism</keyword>
<dbReference type="InterPro" id="IPR036400">
    <property type="entry name" value="Cyt_B5-like_heme/steroid_sf"/>
</dbReference>
<evidence type="ECO:0000256" key="1">
    <source>
        <dbReference type="ARBA" id="ARBA00004141"/>
    </source>
</evidence>
<protein>
    <recommendedName>
        <fullName evidence="16">Acyl-CoA desaturase</fullName>
        <ecNumber evidence="16">1.14.19.1</ecNumber>
    </recommendedName>
</protein>
<evidence type="ECO:0000256" key="6">
    <source>
        <dbReference type="ARBA" id="ARBA00022692"/>
    </source>
</evidence>
<dbReference type="EC" id="1.14.19.1" evidence="16"/>
<evidence type="ECO:0000256" key="17">
    <source>
        <dbReference type="SAM" id="Phobius"/>
    </source>
</evidence>
<dbReference type="SUPFAM" id="SSF55856">
    <property type="entry name" value="Cytochrome b5-like heme/steroid binding domain"/>
    <property type="match status" value="1"/>
</dbReference>
<keyword evidence="3 16" id="KW-0813">Transport</keyword>
<keyword evidence="5 16" id="KW-0349">Heme</keyword>
<dbReference type="PROSITE" id="PS50255">
    <property type="entry name" value="CYTOCHROME_B5_2"/>
    <property type="match status" value="1"/>
</dbReference>
<keyword evidence="12 16" id="KW-0408">Iron</keyword>
<evidence type="ECO:0000259" key="18">
    <source>
        <dbReference type="PROSITE" id="PS50255"/>
    </source>
</evidence>
<comment type="subcellular location">
    <subcellularLocation>
        <location evidence="1">Membrane</location>
        <topology evidence="1">Multi-pass membrane protein</topology>
    </subcellularLocation>
</comment>
<dbReference type="Proteomes" id="UP000738349">
    <property type="component" value="Unassembled WGS sequence"/>
</dbReference>
<organism evidence="19 20">
    <name type="scientific">Dactylonectria macrodidyma</name>
    <dbReference type="NCBI Taxonomy" id="307937"/>
    <lineage>
        <taxon>Eukaryota</taxon>
        <taxon>Fungi</taxon>
        <taxon>Dikarya</taxon>
        <taxon>Ascomycota</taxon>
        <taxon>Pezizomycotina</taxon>
        <taxon>Sordariomycetes</taxon>
        <taxon>Hypocreomycetidae</taxon>
        <taxon>Hypocreales</taxon>
        <taxon>Nectriaceae</taxon>
        <taxon>Dactylonectria</taxon>
    </lineage>
</organism>
<keyword evidence="9 16" id="KW-0249">Electron transport</keyword>
<keyword evidence="6 17" id="KW-0812">Transmembrane</keyword>
<dbReference type="AlphaFoldDB" id="A0A9P9IC44"/>
<comment type="cofactor">
    <cofactor evidence="16">
        <name>Fe(2+)</name>
        <dbReference type="ChEBI" id="CHEBI:29033"/>
    </cofactor>
    <text evidence="16">Expected to bind 2 Fe(2+) ions per subunit.</text>
</comment>
<dbReference type="GO" id="GO:0020037">
    <property type="term" value="F:heme binding"/>
    <property type="evidence" value="ECO:0007669"/>
    <property type="project" value="InterPro"/>
</dbReference>
<name>A0A9P9IC44_9HYPO</name>
<reference evidence="19" key="1">
    <citation type="journal article" date="2021" name="Nat. Commun.">
        <title>Genetic determinants of endophytism in the Arabidopsis root mycobiome.</title>
        <authorList>
            <person name="Mesny F."/>
            <person name="Miyauchi S."/>
            <person name="Thiergart T."/>
            <person name="Pickel B."/>
            <person name="Atanasova L."/>
            <person name="Karlsson M."/>
            <person name="Huettel B."/>
            <person name="Barry K.W."/>
            <person name="Haridas S."/>
            <person name="Chen C."/>
            <person name="Bauer D."/>
            <person name="Andreopoulos W."/>
            <person name="Pangilinan J."/>
            <person name="LaButti K."/>
            <person name="Riley R."/>
            <person name="Lipzen A."/>
            <person name="Clum A."/>
            <person name="Drula E."/>
            <person name="Henrissat B."/>
            <person name="Kohler A."/>
            <person name="Grigoriev I.V."/>
            <person name="Martin F.M."/>
            <person name="Hacquard S."/>
        </authorList>
    </citation>
    <scope>NUCLEOTIDE SEQUENCE</scope>
    <source>
        <strain evidence="19">MPI-CAGE-AT-0147</strain>
    </source>
</reference>
<dbReference type="PRINTS" id="PR00075">
    <property type="entry name" value="FACDDSATRASE"/>
</dbReference>
<evidence type="ECO:0000256" key="5">
    <source>
        <dbReference type="ARBA" id="ARBA00022617"/>
    </source>
</evidence>
<feature type="transmembrane region" description="Helical" evidence="17">
    <location>
        <begin position="56"/>
        <end position="77"/>
    </location>
</feature>
<dbReference type="PANTHER" id="PTHR11351:SF31">
    <property type="entry name" value="DESATURASE 1, ISOFORM A-RELATED"/>
    <property type="match status" value="1"/>
</dbReference>
<proteinExistence type="inferred from homology"/>
<dbReference type="PIRSF" id="PIRSF000345">
    <property type="entry name" value="OLE1"/>
    <property type="match status" value="1"/>
</dbReference>
<dbReference type="InterPro" id="IPR005804">
    <property type="entry name" value="FA_desaturase_dom"/>
</dbReference>
<dbReference type="PROSITE" id="PS00476">
    <property type="entry name" value="FATTY_ACID_DESATUR_1"/>
    <property type="match status" value="1"/>
</dbReference>
<keyword evidence="8 16" id="KW-0276">Fatty acid metabolism</keyword>
<accession>A0A9P9IC44</accession>
<comment type="caution">
    <text evidence="19">The sequence shown here is derived from an EMBL/GenBank/DDBJ whole genome shotgun (WGS) entry which is preliminary data.</text>
</comment>
<comment type="catalytic activity">
    <reaction evidence="16">
        <text>octadecanoyl-CoA + 2 Fe(II)-[cytochrome b5] + O2 + 2 H(+) = (9Z)-octadecenoyl-CoA + 2 Fe(III)-[cytochrome b5] + 2 H2O</text>
        <dbReference type="Rhea" id="RHEA:19721"/>
        <dbReference type="Rhea" id="RHEA-COMP:10438"/>
        <dbReference type="Rhea" id="RHEA-COMP:10439"/>
        <dbReference type="ChEBI" id="CHEBI:15377"/>
        <dbReference type="ChEBI" id="CHEBI:15378"/>
        <dbReference type="ChEBI" id="CHEBI:15379"/>
        <dbReference type="ChEBI" id="CHEBI:29033"/>
        <dbReference type="ChEBI" id="CHEBI:29034"/>
        <dbReference type="ChEBI" id="CHEBI:57387"/>
        <dbReference type="ChEBI" id="CHEBI:57394"/>
        <dbReference type="EC" id="1.14.19.1"/>
    </reaction>
</comment>
<evidence type="ECO:0000256" key="15">
    <source>
        <dbReference type="ARBA" id="ARBA00023160"/>
    </source>
</evidence>
<sequence>MASLSSASKVASKEAAAFSDGTTDYKPLRSNTKYDPKKLHIADTTMTWSNIHLHINWLNTTLIIIIPIIGLISAYWVPLRLYTAIWVVIFYFNTSLGITAGYHRLWAHTSYKATTPLKIYLAAAGAGAVEGSIRWWSHGHRAHHRYTDTEKDPYSVRKGLLYSHIGWMVFKQNPKRQGRTDITDLNEDPIVVWQHRNYLKCVIFMAFVLPTIVAGFGWSDWLGGFVYAGILRICFVQQATFCVNSLAHWLGDQPFDDRNSPRDHLITALVTLGEGYHNFHHEFPSDYRNAIEWYQYDPTKWSIWIWKQLGLAYDLKQFRQNEIEKGRVQQMQKKLDQKCATLDWGTPLEQLPVVHWDDFVADSKNGKALIAIAGVIHNVPDFIKDHPGGKALISSAIGKDATAIFNGGVYNHSNAAHNLLSTMRVGVLRGGCEVEIWKRVQFEDEDASST</sequence>
<dbReference type="Pfam" id="PF00487">
    <property type="entry name" value="FA_desaturase"/>
    <property type="match status" value="1"/>
</dbReference>
<dbReference type="Gene3D" id="3.10.120.10">
    <property type="entry name" value="Cytochrome b5-like heme/steroid binding domain"/>
    <property type="match status" value="1"/>
</dbReference>
<dbReference type="OrthoDB" id="10260134at2759"/>
<evidence type="ECO:0000256" key="9">
    <source>
        <dbReference type="ARBA" id="ARBA00022982"/>
    </source>
</evidence>
<evidence type="ECO:0000256" key="10">
    <source>
        <dbReference type="ARBA" id="ARBA00022989"/>
    </source>
</evidence>
<evidence type="ECO:0000256" key="4">
    <source>
        <dbReference type="ARBA" id="ARBA00022516"/>
    </source>
</evidence>
<comment type="function">
    <text evidence="16">Stearoyl-CoA desaturase that utilizes O(2) and electrons from reduced cytochrome b5 to introduce the first double bond into saturated fatty acyl-CoA substrates.</text>
</comment>
<keyword evidence="7 16" id="KW-0479">Metal-binding</keyword>
<dbReference type="CDD" id="cd03505">
    <property type="entry name" value="Delta9-FADS-like"/>
    <property type="match status" value="1"/>
</dbReference>
<evidence type="ECO:0000256" key="2">
    <source>
        <dbReference type="ARBA" id="ARBA00009295"/>
    </source>
</evidence>
<dbReference type="GO" id="GO:0006636">
    <property type="term" value="P:unsaturated fatty acid biosynthetic process"/>
    <property type="evidence" value="ECO:0007669"/>
    <property type="project" value="UniProtKB-UniRule"/>
</dbReference>
<evidence type="ECO:0000256" key="8">
    <source>
        <dbReference type="ARBA" id="ARBA00022832"/>
    </source>
</evidence>
<dbReference type="InterPro" id="IPR015876">
    <property type="entry name" value="Acyl-CoA_DS"/>
</dbReference>
<dbReference type="PROSITE" id="PS00191">
    <property type="entry name" value="CYTOCHROME_B5_1"/>
    <property type="match status" value="1"/>
</dbReference>
<gene>
    <name evidence="19" type="ORF">EDB81DRAFT_921076</name>
</gene>
<keyword evidence="11 16" id="KW-0560">Oxidoreductase</keyword>
<feature type="transmembrane region" description="Helical" evidence="17">
    <location>
        <begin position="198"/>
        <end position="219"/>
    </location>
</feature>
<evidence type="ECO:0000313" key="20">
    <source>
        <dbReference type="Proteomes" id="UP000738349"/>
    </source>
</evidence>
<evidence type="ECO:0000256" key="13">
    <source>
        <dbReference type="ARBA" id="ARBA00023098"/>
    </source>
</evidence>
<dbReference type="InterPro" id="IPR018506">
    <property type="entry name" value="Cyt_B5_heme-BS"/>
</dbReference>
<dbReference type="FunFam" id="3.10.120.10:FF:000004">
    <property type="entry name" value="Acyl-CoA desaturase"/>
    <property type="match status" value="1"/>
</dbReference>
<evidence type="ECO:0000256" key="11">
    <source>
        <dbReference type="ARBA" id="ARBA00023002"/>
    </source>
</evidence>
<keyword evidence="20" id="KW-1185">Reference proteome</keyword>
<keyword evidence="10 17" id="KW-1133">Transmembrane helix</keyword>
<dbReference type="PANTHER" id="PTHR11351">
    <property type="entry name" value="ACYL-COA DESATURASE"/>
    <property type="match status" value="1"/>
</dbReference>
<feature type="domain" description="Cytochrome b5 heme-binding" evidence="18">
    <location>
        <begin position="351"/>
        <end position="429"/>
    </location>
</feature>
<dbReference type="SMART" id="SM01117">
    <property type="entry name" value="Cyt-b5"/>
    <property type="match status" value="1"/>
</dbReference>
<evidence type="ECO:0000256" key="12">
    <source>
        <dbReference type="ARBA" id="ARBA00023004"/>
    </source>
</evidence>
<evidence type="ECO:0000256" key="16">
    <source>
        <dbReference type="PIRNR" id="PIRNR000345"/>
    </source>
</evidence>
<dbReference type="InterPro" id="IPR001199">
    <property type="entry name" value="Cyt_B5-like_heme/steroid-bd"/>
</dbReference>